<dbReference type="AlphaFoldDB" id="A0A6N2YTV0"/>
<sequence length="196" mass="22659">MTAIRKRKCIYHLTALENLESIIENGLLSRKTLAELGPKFIDVADPEIIEKRNTLNIADCVPFHFHTYTDFDVCVQHSHDKIFIYLAIYRNIARDKKFLIIPKHPLSCESNEIFDYDMGIDRINWDIMELTKQQDGYNSSIRMAECLSNHCDLSICDINIIFVPNSDVKRAVNNILICHSISKLDINITPCLFARK</sequence>
<dbReference type="GO" id="GO:0003677">
    <property type="term" value="F:DNA binding"/>
    <property type="evidence" value="ECO:0007669"/>
    <property type="project" value="UniProtKB-UniRule"/>
</dbReference>
<dbReference type="RefSeq" id="WP_156697010.1">
    <property type="nucleotide sequence ID" value="NZ_CACRUG010000003.1"/>
</dbReference>
<dbReference type="InterPro" id="IPR029494">
    <property type="entry name" value="DarT"/>
</dbReference>
<organism evidence="2">
    <name type="scientific">Veillonella parvula</name>
    <name type="common">Staphylococcus parvulus</name>
    <dbReference type="NCBI Taxonomy" id="29466"/>
    <lineage>
        <taxon>Bacteria</taxon>
        <taxon>Bacillati</taxon>
        <taxon>Bacillota</taxon>
        <taxon>Negativicutes</taxon>
        <taxon>Veillonellales</taxon>
        <taxon>Veillonellaceae</taxon>
        <taxon>Veillonella</taxon>
    </lineage>
</organism>
<keyword evidence="1" id="KW-0238">DNA-binding</keyword>
<accession>A0A6N2YTV0</accession>
<dbReference type="Pfam" id="PF14487">
    <property type="entry name" value="DarT"/>
    <property type="match status" value="1"/>
</dbReference>
<comment type="caution">
    <text evidence="1">Lacks conserved residue(s) required for the propagation of feature annotation.</text>
</comment>
<gene>
    <name evidence="2" type="ORF">VPLFYP99_00969</name>
</gene>
<name>A0A6N2YTV0_VEIPA</name>
<keyword evidence="1" id="KW-1277">Toxin-antitoxin system</keyword>
<dbReference type="EMBL" id="CACRUG010000003">
    <property type="protein sequence ID" value="VYT70369.1"/>
    <property type="molecule type" value="Genomic_DNA"/>
</dbReference>
<evidence type="ECO:0000313" key="2">
    <source>
        <dbReference type="EMBL" id="VYT70369.1"/>
    </source>
</evidence>
<proteinExistence type="inferred from homology"/>
<reference evidence="2" key="1">
    <citation type="submission" date="2019-11" db="EMBL/GenBank/DDBJ databases">
        <authorList>
            <person name="Feng L."/>
        </authorList>
    </citation>
    <scope>NUCLEOTIDE SEQUENCE</scope>
    <source>
        <strain evidence="2">VparvulaLFYP99</strain>
    </source>
</reference>
<protein>
    <submittedName>
        <fullName evidence="2">Uncharacterized protein</fullName>
    </submittedName>
</protein>
<evidence type="ECO:0000256" key="1">
    <source>
        <dbReference type="PROSITE-ProRule" id="PRU01362"/>
    </source>
</evidence>
<dbReference type="PROSITE" id="PS52018">
    <property type="entry name" value="DART"/>
    <property type="match status" value="1"/>
</dbReference>
<comment type="similarity">
    <text evidence="1">Belongs to the DarT ADP-ribosyltransferase family.</text>
</comment>